<dbReference type="KEGG" id="prb:X636_17215"/>
<sequence>MTPARISEKRTPVEVEINGNHYVGHYRVVNGSVIAYVGDECVFASYDMNTPEAVARWLISDICRKQQKREKRPRSR</sequence>
<dbReference type="KEGG" id="ppno:DA70_09345"/>
<dbReference type="Proteomes" id="UP000254573">
    <property type="component" value="Unassembled WGS sequence"/>
</dbReference>
<dbReference type="EMBL" id="UGSG01000001">
    <property type="protein sequence ID" value="SUA81369.1"/>
    <property type="molecule type" value="Genomic_DNA"/>
</dbReference>
<dbReference type="KEGG" id="ppnm:LV28_21460"/>
<evidence type="ECO:0000313" key="4">
    <source>
        <dbReference type="Proteomes" id="UP000361468"/>
    </source>
</evidence>
<organism evidence="1 3">
    <name type="scientific">Pandoraea pnomenusa</name>
    <dbReference type="NCBI Taxonomy" id="93220"/>
    <lineage>
        <taxon>Bacteria</taxon>
        <taxon>Pseudomonadati</taxon>
        <taxon>Pseudomonadota</taxon>
        <taxon>Betaproteobacteria</taxon>
        <taxon>Burkholderiales</taxon>
        <taxon>Burkholderiaceae</taxon>
        <taxon>Pandoraea</taxon>
    </lineage>
</organism>
<evidence type="ECO:0000313" key="2">
    <source>
        <dbReference type="EMBL" id="VVE67919.1"/>
    </source>
</evidence>
<reference evidence="1 3" key="1">
    <citation type="submission" date="2018-06" db="EMBL/GenBank/DDBJ databases">
        <authorList>
            <consortium name="Pathogen Informatics"/>
            <person name="Doyle S."/>
        </authorList>
    </citation>
    <scope>NUCLEOTIDE SEQUENCE [LARGE SCALE GENOMIC DNA]</scope>
    <source>
        <strain evidence="1 3">NCTC13160</strain>
    </source>
</reference>
<dbReference type="EMBL" id="CABPSO010000008">
    <property type="protein sequence ID" value="VVE67919.1"/>
    <property type="molecule type" value="Genomic_DNA"/>
</dbReference>
<dbReference type="Proteomes" id="UP000361468">
    <property type="component" value="Unassembled WGS sequence"/>
</dbReference>
<dbReference type="STRING" id="93220.A6P55_18040"/>
<protein>
    <submittedName>
        <fullName evidence="1">Uncharacterized protein</fullName>
    </submittedName>
</protein>
<dbReference type="RefSeq" id="WP_023597051.1">
    <property type="nucleotide sequence ID" value="NZ_CP015371.1"/>
</dbReference>
<accession>A0A378YY39</accession>
<evidence type="ECO:0000313" key="1">
    <source>
        <dbReference type="EMBL" id="SUA81369.1"/>
    </source>
</evidence>
<evidence type="ECO:0000313" key="3">
    <source>
        <dbReference type="Proteomes" id="UP000254573"/>
    </source>
</evidence>
<dbReference type="AlphaFoldDB" id="A0A378YY39"/>
<name>A0A378YY39_9BURK</name>
<proteinExistence type="predicted"/>
<keyword evidence="4" id="KW-1185">Reference proteome</keyword>
<gene>
    <name evidence="1" type="ORF">NCTC13160_04232</name>
    <name evidence="2" type="ORF">PPN31119_02777</name>
</gene>
<reference evidence="2 4" key="2">
    <citation type="submission" date="2019-08" db="EMBL/GenBank/DDBJ databases">
        <authorList>
            <person name="Peeters C."/>
        </authorList>
    </citation>
    <scope>NUCLEOTIDE SEQUENCE [LARGE SCALE GENOMIC DNA]</scope>
    <source>
        <strain evidence="2 4">LMG 31119</strain>
    </source>
</reference>